<evidence type="ECO:0000259" key="2">
    <source>
        <dbReference type="Pfam" id="PF14344"/>
    </source>
</evidence>
<dbReference type="InterPro" id="IPR025510">
    <property type="entry name" value="DUF4397"/>
</dbReference>
<organism evidence="3 4">
    <name type="scientific">Shewanella colwelliana</name>
    <name type="common">Alteromonas colwelliana</name>
    <dbReference type="NCBI Taxonomy" id="23"/>
    <lineage>
        <taxon>Bacteria</taxon>
        <taxon>Pseudomonadati</taxon>
        <taxon>Pseudomonadota</taxon>
        <taxon>Gammaproteobacteria</taxon>
        <taxon>Alteromonadales</taxon>
        <taxon>Shewanellaceae</taxon>
        <taxon>Shewanella</taxon>
    </lineage>
</organism>
<evidence type="ECO:0000313" key="3">
    <source>
        <dbReference type="EMBL" id="OEG72369.1"/>
    </source>
</evidence>
<dbReference type="AlphaFoldDB" id="A0A1E5IPD2"/>
<dbReference type="Proteomes" id="UP000095230">
    <property type="component" value="Unassembled WGS sequence"/>
</dbReference>
<feature type="chain" id="PRO_5009178933" description="DUF4397 domain-containing protein" evidence="1">
    <location>
        <begin position="23"/>
        <end position="457"/>
    </location>
</feature>
<evidence type="ECO:0000256" key="1">
    <source>
        <dbReference type="SAM" id="SignalP"/>
    </source>
</evidence>
<gene>
    <name evidence="3" type="ORF">BEL05_05180</name>
</gene>
<proteinExistence type="predicted"/>
<dbReference type="OrthoDB" id="5758965at2"/>
<dbReference type="Pfam" id="PF14344">
    <property type="entry name" value="DUF4397"/>
    <property type="match status" value="1"/>
</dbReference>
<feature type="domain" description="DUF4397" evidence="2">
    <location>
        <begin position="144"/>
        <end position="239"/>
    </location>
</feature>
<dbReference type="EMBL" id="MCBT01000048">
    <property type="protein sequence ID" value="OEG72369.1"/>
    <property type="molecule type" value="Genomic_DNA"/>
</dbReference>
<keyword evidence="1" id="KW-0732">Signal</keyword>
<comment type="caution">
    <text evidence="3">The sequence shown here is derived from an EMBL/GenBank/DDBJ whole genome shotgun (WGS) entry which is preliminary data.</text>
</comment>
<reference evidence="3 4" key="1">
    <citation type="submission" date="2016-07" db="EMBL/GenBank/DDBJ databases">
        <title>Whole-genome of two Shewanella species isolated from a digestive organ of sea cucumber Apostichopus japonicus Selenka 1867.</title>
        <authorList>
            <person name="Hong H.-H."/>
            <person name="Choi H."/>
            <person name="Cheon S."/>
            <person name="Oh J.-S."/>
            <person name="Lee H.-G."/>
            <person name="Park C."/>
        </authorList>
    </citation>
    <scope>NUCLEOTIDE SEQUENCE [LARGE SCALE GENOMIC DNA]</scope>
    <source>
        <strain evidence="3 4">CSB03KR</strain>
    </source>
</reference>
<feature type="signal peptide" evidence="1">
    <location>
        <begin position="1"/>
        <end position="22"/>
    </location>
</feature>
<sequence>MILKFKTAFALTSLSLLIPVLSACGSDEDTSDSATYIQYYNGSPNSVATALILDDYEYARVNFADSLPRYSYTTGNSDLQVTGVDELGEDMILHELSVSLSDGDNHLYMLVGDYDASELIDISYRREEMDELNSDIDNDYSKMQVVVINAAMDTQTFDVYLGKEGEAITAATLIDSLGYKAFSTEQMFDTGEYRLYLTAAGQTEVLFETSTLDLTTNTVYKLVIRNSFGPGEPKITIDNVDSTGTPIAFANINANAEFRVFNGLSSLQAIDVTLTSPGASINLTQLPVNTLSAFESIDFSDYGVSVTQTADEQLLANNLLVTFNQDESKTLVIFDTQEGETKGMTLTHDLRPSPFYHTVNFANLVDKYDRLDVYFVRSNETIETAEYKLSYVEFTELVSIELPSDDYDISVVHSDSNGTLTLLYQSDAVSINKSGDYTMLLTNDMTQPLGYRVTSFQ</sequence>
<name>A0A1E5IPD2_SHECO</name>
<protein>
    <recommendedName>
        <fullName evidence="2">DUF4397 domain-containing protein</fullName>
    </recommendedName>
</protein>
<evidence type="ECO:0000313" key="4">
    <source>
        <dbReference type="Proteomes" id="UP000095230"/>
    </source>
</evidence>
<accession>A0A1E5IPD2</accession>
<dbReference type="PROSITE" id="PS51257">
    <property type="entry name" value="PROKAR_LIPOPROTEIN"/>
    <property type="match status" value="1"/>
</dbReference>